<evidence type="ECO:0000256" key="4">
    <source>
        <dbReference type="ARBA" id="ARBA00022448"/>
    </source>
</evidence>
<evidence type="ECO:0000256" key="16">
    <source>
        <dbReference type="ARBA" id="ARBA00023235"/>
    </source>
</evidence>
<feature type="compositionally biased region" description="Low complexity" evidence="23">
    <location>
        <begin position="263"/>
        <end position="276"/>
    </location>
</feature>
<evidence type="ECO:0000256" key="8">
    <source>
        <dbReference type="ARBA" id="ARBA00022729"/>
    </source>
</evidence>
<dbReference type="AlphaFoldDB" id="A0A8S1DNJ4"/>
<feature type="compositionally biased region" description="Acidic residues" evidence="23">
    <location>
        <begin position="217"/>
        <end position="226"/>
    </location>
</feature>
<evidence type="ECO:0000313" key="28">
    <source>
        <dbReference type="Proteomes" id="UP000494165"/>
    </source>
</evidence>
<evidence type="ECO:0000256" key="10">
    <source>
        <dbReference type="ARBA" id="ARBA00022982"/>
    </source>
</evidence>
<evidence type="ECO:0000256" key="11">
    <source>
        <dbReference type="ARBA" id="ARBA00022989"/>
    </source>
</evidence>
<keyword evidence="12" id="KW-0496">Mitochondrion</keyword>
<dbReference type="PROSITE" id="PS51352">
    <property type="entry name" value="THIOREDOXIN_2"/>
    <property type="match status" value="1"/>
</dbReference>
<organism evidence="27 28">
    <name type="scientific">Cloeon dipterum</name>
    <dbReference type="NCBI Taxonomy" id="197152"/>
    <lineage>
        <taxon>Eukaryota</taxon>
        <taxon>Metazoa</taxon>
        <taxon>Ecdysozoa</taxon>
        <taxon>Arthropoda</taxon>
        <taxon>Hexapoda</taxon>
        <taxon>Insecta</taxon>
        <taxon>Pterygota</taxon>
        <taxon>Palaeoptera</taxon>
        <taxon>Ephemeroptera</taxon>
        <taxon>Pisciforma</taxon>
        <taxon>Baetidae</taxon>
        <taxon>Cloeon</taxon>
    </lineage>
</organism>
<evidence type="ECO:0000256" key="9">
    <source>
        <dbReference type="ARBA" id="ARBA00022824"/>
    </source>
</evidence>
<keyword evidence="5" id="KW-0964">Secreted</keyword>
<evidence type="ECO:0000256" key="20">
    <source>
        <dbReference type="ARBA" id="ARBA00072260"/>
    </source>
</evidence>
<keyword evidence="16" id="KW-0413">Isomerase</keyword>
<evidence type="ECO:0000313" key="27">
    <source>
        <dbReference type="EMBL" id="CAB3384019.1"/>
    </source>
</evidence>
<evidence type="ECO:0000256" key="17">
    <source>
        <dbReference type="ARBA" id="ARBA00023284"/>
    </source>
</evidence>
<evidence type="ECO:0000256" key="12">
    <source>
        <dbReference type="ARBA" id="ARBA00023128"/>
    </source>
</evidence>
<keyword evidence="18" id="KW-0449">Lipoprotein</keyword>
<name>A0A8S1DNJ4_9INSE</name>
<reference evidence="27 28" key="1">
    <citation type="submission" date="2020-04" db="EMBL/GenBank/DDBJ databases">
        <authorList>
            <person name="Alioto T."/>
            <person name="Alioto T."/>
            <person name="Gomez Garrido J."/>
        </authorList>
    </citation>
    <scope>NUCLEOTIDE SEQUENCE [LARGE SCALE GENOMIC DNA]</scope>
</reference>
<evidence type="ECO:0000256" key="7">
    <source>
        <dbReference type="ARBA" id="ARBA00022692"/>
    </source>
</evidence>
<feature type="region of interest" description="Disordered" evidence="23">
    <location>
        <begin position="205"/>
        <end position="288"/>
    </location>
</feature>
<dbReference type="Gene3D" id="3.40.30.10">
    <property type="entry name" value="Glutaredoxin"/>
    <property type="match status" value="1"/>
</dbReference>
<evidence type="ECO:0000256" key="25">
    <source>
        <dbReference type="SAM" id="SignalP"/>
    </source>
</evidence>
<proteinExistence type="predicted"/>
<keyword evidence="13 24" id="KW-0472">Membrane</keyword>
<keyword evidence="8 25" id="KW-0732">Signal</keyword>
<dbReference type="Proteomes" id="UP000494165">
    <property type="component" value="Unassembled WGS sequence"/>
</dbReference>
<evidence type="ECO:0000256" key="21">
    <source>
        <dbReference type="ARBA" id="ARBA00075863"/>
    </source>
</evidence>
<evidence type="ECO:0000256" key="23">
    <source>
        <dbReference type="SAM" id="MobiDB-lite"/>
    </source>
</evidence>
<evidence type="ECO:0000259" key="26">
    <source>
        <dbReference type="PROSITE" id="PS51352"/>
    </source>
</evidence>
<keyword evidence="15" id="KW-1015">Disulfide bond</keyword>
<keyword evidence="14" id="KW-0564">Palmitate</keyword>
<accession>A0A8S1DNJ4</accession>
<dbReference type="GO" id="GO:0003756">
    <property type="term" value="F:protein disulfide isomerase activity"/>
    <property type="evidence" value="ECO:0007669"/>
    <property type="project" value="UniProtKB-ARBA"/>
</dbReference>
<dbReference type="InterPro" id="IPR013766">
    <property type="entry name" value="Thioredoxin_domain"/>
</dbReference>
<dbReference type="GO" id="GO:0015036">
    <property type="term" value="F:disulfide oxidoreductase activity"/>
    <property type="evidence" value="ECO:0007669"/>
    <property type="project" value="TreeGrafter"/>
</dbReference>
<dbReference type="PROSITE" id="PS00194">
    <property type="entry name" value="THIOREDOXIN_1"/>
    <property type="match status" value="1"/>
</dbReference>
<dbReference type="InterPro" id="IPR052454">
    <property type="entry name" value="TMX_domain-containing"/>
</dbReference>
<comment type="caution">
    <text evidence="27">The sequence shown here is derived from an EMBL/GenBank/DDBJ whole genome shotgun (WGS) entry which is preliminary data.</text>
</comment>
<feature type="compositionally biased region" description="Acidic residues" evidence="23">
    <location>
        <begin position="238"/>
        <end position="262"/>
    </location>
</feature>
<dbReference type="Pfam" id="PF00085">
    <property type="entry name" value="Thioredoxin"/>
    <property type="match status" value="1"/>
</dbReference>
<keyword evidence="11 24" id="KW-1133">Transmembrane helix</keyword>
<comment type="subunit">
    <text evidence="19">Interacts with ATP2A2.</text>
</comment>
<evidence type="ECO:0000256" key="1">
    <source>
        <dbReference type="ARBA" id="ARBA00004115"/>
    </source>
</evidence>
<feature type="compositionally biased region" description="Basic residues" evidence="23">
    <location>
        <begin position="278"/>
        <end position="288"/>
    </location>
</feature>
<keyword evidence="28" id="KW-1185">Reference proteome</keyword>
<comment type="subcellular location">
    <subcellularLocation>
        <location evidence="1">Endoplasmic reticulum membrane</location>
        <topology evidence="1">Single-pass type I membrane protein</topology>
    </subcellularLocation>
    <subcellularLocation>
        <location evidence="2">Mitochondrion membrane</location>
        <topology evidence="2">Single-pass type I membrane protein</topology>
    </subcellularLocation>
    <subcellularLocation>
        <location evidence="3">Secreted</location>
    </subcellularLocation>
</comment>
<evidence type="ECO:0000256" key="13">
    <source>
        <dbReference type="ARBA" id="ARBA00023136"/>
    </source>
</evidence>
<keyword evidence="10" id="KW-0249">Electron transport</keyword>
<evidence type="ECO:0000256" key="24">
    <source>
        <dbReference type="SAM" id="Phobius"/>
    </source>
</evidence>
<feature type="chain" id="PRO_5035935362" description="Thioredoxin-related transmembrane protein 1" evidence="25">
    <location>
        <begin position="20"/>
        <end position="288"/>
    </location>
</feature>
<keyword evidence="4" id="KW-0813">Transport</keyword>
<sequence>MSRAVCLLFLACWLAAAAAKQQANIVQLNEENWEQMLQGDWMIEFFAPWCPACKNLGPVWQELAQWQEDLDISVGHIDVTVDVGLSGRFMVTALPTIFHVHDGQFRQYRGARKLEDFVSFVEDAKWQEIEPIPGWKAPDSLQMSVVAHFYKLSMVLRTVHNHLMETYGLPIWGSYLIFALFTILVGALLGLLLVCVIDCIYPPKPSSRAADHRGESEPEDDDDDVIKDDRVGGASGSEAEEDEEGDEVEGEGASDEDGEEGEGSQASAPSSAQGSPRNVRRRKPPRAD</sequence>
<dbReference type="InterPro" id="IPR036249">
    <property type="entry name" value="Thioredoxin-like_sf"/>
</dbReference>
<evidence type="ECO:0000256" key="19">
    <source>
        <dbReference type="ARBA" id="ARBA00062962"/>
    </source>
</evidence>
<gene>
    <name evidence="27" type="ORF">CLODIP_2_CD11604</name>
</gene>
<keyword evidence="17" id="KW-0676">Redox-active center</keyword>
<protein>
    <recommendedName>
        <fullName evidence="20">Thioredoxin-related transmembrane protein 1</fullName>
    </recommendedName>
    <alternativeName>
        <fullName evidence="22">Protein disulfide-isomerase TMX1</fullName>
    </alternativeName>
    <alternativeName>
        <fullName evidence="21">Thioredoxin domain-containing protein 1</fullName>
    </alternativeName>
</protein>
<evidence type="ECO:0000256" key="3">
    <source>
        <dbReference type="ARBA" id="ARBA00004613"/>
    </source>
</evidence>
<keyword evidence="7 24" id="KW-0812">Transmembrane</keyword>
<dbReference type="GO" id="GO:0005789">
    <property type="term" value="C:endoplasmic reticulum membrane"/>
    <property type="evidence" value="ECO:0007669"/>
    <property type="project" value="UniProtKB-SubCell"/>
</dbReference>
<evidence type="ECO:0000256" key="18">
    <source>
        <dbReference type="ARBA" id="ARBA00023288"/>
    </source>
</evidence>
<evidence type="ECO:0000256" key="22">
    <source>
        <dbReference type="ARBA" id="ARBA00076905"/>
    </source>
</evidence>
<dbReference type="PANTHER" id="PTHR46107">
    <property type="entry name" value="DUMPY: SHORTER THAN WILD-TYPE"/>
    <property type="match status" value="1"/>
</dbReference>
<dbReference type="OrthoDB" id="7869097at2759"/>
<evidence type="ECO:0000256" key="15">
    <source>
        <dbReference type="ARBA" id="ARBA00023157"/>
    </source>
</evidence>
<dbReference type="SUPFAM" id="SSF52833">
    <property type="entry name" value="Thioredoxin-like"/>
    <property type="match status" value="1"/>
</dbReference>
<dbReference type="PANTHER" id="PTHR46107:SF3">
    <property type="entry name" value="THIOREDOXIN DOMAIN-CONTAINING PROTEIN"/>
    <property type="match status" value="1"/>
</dbReference>
<feature type="domain" description="Thioredoxin" evidence="26">
    <location>
        <begin position="17"/>
        <end position="126"/>
    </location>
</feature>
<evidence type="ECO:0000256" key="2">
    <source>
        <dbReference type="ARBA" id="ARBA00004583"/>
    </source>
</evidence>
<dbReference type="InterPro" id="IPR017937">
    <property type="entry name" value="Thioredoxin_CS"/>
</dbReference>
<dbReference type="FunFam" id="3.40.30.10:FF:000117">
    <property type="entry name" value="thioredoxin-related transmembrane protein 1"/>
    <property type="match status" value="1"/>
</dbReference>
<feature type="signal peptide" evidence="25">
    <location>
        <begin position="1"/>
        <end position="19"/>
    </location>
</feature>
<evidence type="ECO:0000256" key="5">
    <source>
        <dbReference type="ARBA" id="ARBA00022525"/>
    </source>
</evidence>
<feature type="transmembrane region" description="Helical" evidence="24">
    <location>
        <begin position="172"/>
        <end position="201"/>
    </location>
</feature>
<keyword evidence="9" id="KW-0256">Endoplasmic reticulum</keyword>
<dbReference type="GO" id="GO:0031966">
    <property type="term" value="C:mitochondrial membrane"/>
    <property type="evidence" value="ECO:0007669"/>
    <property type="project" value="UniProtKB-SubCell"/>
</dbReference>
<evidence type="ECO:0000256" key="14">
    <source>
        <dbReference type="ARBA" id="ARBA00023139"/>
    </source>
</evidence>
<dbReference type="EMBL" id="CADEPI010000333">
    <property type="protein sequence ID" value="CAB3384019.1"/>
    <property type="molecule type" value="Genomic_DNA"/>
</dbReference>
<evidence type="ECO:0000256" key="6">
    <source>
        <dbReference type="ARBA" id="ARBA00022553"/>
    </source>
</evidence>
<keyword evidence="6" id="KW-0597">Phosphoprotein</keyword>
<dbReference type="GO" id="GO:0005576">
    <property type="term" value="C:extracellular region"/>
    <property type="evidence" value="ECO:0007669"/>
    <property type="project" value="UniProtKB-SubCell"/>
</dbReference>